<evidence type="ECO:0000256" key="5">
    <source>
        <dbReference type="ARBA" id="ARBA00023242"/>
    </source>
</evidence>
<dbReference type="PANTHER" id="PTHR37534">
    <property type="entry name" value="TRANSCRIPTIONAL ACTIVATOR PROTEIN UGA3"/>
    <property type="match status" value="1"/>
</dbReference>
<gene>
    <name evidence="8" type="ORF">BJX68DRAFT_266766</name>
</gene>
<feature type="compositionally biased region" description="Pro residues" evidence="6">
    <location>
        <begin position="131"/>
        <end position="141"/>
    </location>
</feature>
<evidence type="ECO:0000256" key="4">
    <source>
        <dbReference type="ARBA" id="ARBA00023163"/>
    </source>
</evidence>
<reference evidence="8 9" key="1">
    <citation type="submission" date="2024-07" db="EMBL/GenBank/DDBJ databases">
        <title>Section-level genome sequencing and comparative genomics of Aspergillus sections Usti and Cavernicolus.</title>
        <authorList>
            <consortium name="Lawrence Berkeley National Laboratory"/>
            <person name="Nybo J.L."/>
            <person name="Vesth T.C."/>
            <person name="Theobald S."/>
            <person name="Frisvad J.C."/>
            <person name="Larsen T.O."/>
            <person name="Kjaerboelling I."/>
            <person name="Rothschild-Mancinelli K."/>
            <person name="Lyhne E.K."/>
            <person name="Kogle M.E."/>
            <person name="Barry K."/>
            <person name="Clum A."/>
            <person name="Na H."/>
            <person name="Ledsgaard L."/>
            <person name="Lin J."/>
            <person name="Lipzen A."/>
            <person name="Kuo A."/>
            <person name="Riley R."/>
            <person name="Mondo S."/>
            <person name="LaButti K."/>
            <person name="Haridas S."/>
            <person name="Pangalinan J."/>
            <person name="Salamov A.A."/>
            <person name="Simmons B.A."/>
            <person name="Magnuson J.K."/>
            <person name="Chen J."/>
            <person name="Drula E."/>
            <person name="Henrissat B."/>
            <person name="Wiebenga A."/>
            <person name="Lubbers R.J."/>
            <person name="Gomes A.C."/>
            <person name="Macurrencykelacurrency M.R."/>
            <person name="Stajich J."/>
            <person name="Grigoriev I.V."/>
            <person name="Mortensen U.H."/>
            <person name="De vries R.P."/>
            <person name="Baker S.E."/>
            <person name="Andersen M.R."/>
        </authorList>
    </citation>
    <scope>NUCLEOTIDE SEQUENCE [LARGE SCALE GENOMIC DNA]</scope>
    <source>
        <strain evidence="8 9">CBS 756.74</strain>
    </source>
</reference>
<dbReference type="GeneID" id="98160773"/>
<dbReference type="PROSITE" id="PS00463">
    <property type="entry name" value="ZN2_CY6_FUNGAL_1"/>
    <property type="match status" value="1"/>
</dbReference>
<evidence type="ECO:0000313" key="9">
    <source>
        <dbReference type="Proteomes" id="UP001610444"/>
    </source>
</evidence>
<dbReference type="Pfam" id="PF00172">
    <property type="entry name" value="Zn_clus"/>
    <property type="match status" value="1"/>
</dbReference>
<sequence length="707" mass="79512">MSSAAGPSSQPRRHRQIRALETHSAATRDPGSMVTKTYKRSRNGCYTCRLRRKKCDECHPSCGACASLNVSCEYRKPSWWISTDARNLQKNKIKERVRETKVLQKEAALKEYMRHALPSPAIRENHTNPAPSQPQPQPQPQPQLQMQPQIPAQIPAQTQPQAQQAYYYYDPSASYLPTPTTAPLTGNSFEMNTVTDENGFLQDLQDPNTLQQPISMMYNPMGPPPLPVSATTTPALQSEEWYQGFVDPPVFHTLKAPPAEPASSELPDRPLSHYLEARMSKNDRERRLLYHFVDNVLRLMYPVLDLHKEGPSRAREILVSLDSNKSYYHCCLSVSAIHLKTIKKHRGVKINNDIMVHRYRAVSELCRALNSDRGHDTILDATLAMIFFHCAVGAPNDDTNPDVPWHDHFSTVKNLINTHGLVDTNPFAPVSFNMSLSAWVDILGSTMLAKSPEYINTYRTKHLNGISSGLQELMGCEDSIMYTIAEIACVDALKNEGEIDDFDVCNKVASLTAQLDCAEEAADQTLQNPLSPGGTIQPDILTKNMTSIFRTAARIYLYSLLPGFENEQQSTIELVDRVTSILQYIPTGPYGFDRSLVWPMLITGAASVPTSTFRTILAQRSNALGECSDFGSFGRMYHVLQEVWKLSDDPSATIYADPGLFSSSTTFAYDQTTLPSPRIETIGRRIKKQPVHWREAMRRREWSYLLL</sequence>
<dbReference type="Proteomes" id="UP001610444">
    <property type="component" value="Unassembled WGS sequence"/>
</dbReference>
<dbReference type="Pfam" id="PF11951">
    <property type="entry name" value="Fungal_trans_2"/>
    <property type="match status" value="1"/>
</dbReference>
<keyword evidence="4" id="KW-0804">Transcription</keyword>
<evidence type="ECO:0000256" key="2">
    <source>
        <dbReference type="ARBA" id="ARBA00023015"/>
    </source>
</evidence>
<feature type="region of interest" description="Disordered" evidence="6">
    <location>
        <begin position="121"/>
        <end position="146"/>
    </location>
</feature>
<evidence type="ECO:0000256" key="6">
    <source>
        <dbReference type="SAM" id="MobiDB-lite"/>
    </source>
</evidence>
<dbReference type="PANTHER" id="PTHR37534:SF12">
    <property type="entry name" value="ZN(2)-C6 FUNGAL-TYPE DOMAIN-CONTAINING PROTEIN"/>
    <property type="match status" value="1"/>
</dbReference>
<evidence type="ECO:0000256" key="1">
    <source>
        <dbReference type="ARBA" id="ARBA00004123"/>
    </source>
</evidence>
<dbReference type="SUPFAM" id="SSF57701">
    <property type="entry name" value="Zn2/Cys6 DNA-binding domain"/>
    <property type="match status" value="1"/>
</dbReference>
<dbReference type="CDD" id="cd00067">
    <property type="entry name" value="GAL4"/>
    <property type="match status" value="1"/>
</dbReference>
<dbReference type="InterPro" id="IPR021858">
    <property type="entry name" value="Fun_TF"/>
</dbReference>
<evidence type="ECO:0000259" key="7">
    <source>
        <dbReference type="PROSITE" id="PS50048"/>
    </source>
</evidence>
<dbReference type="InterPro" id="IPR036864">
    <property type="entry name" value="Zn2-C6_fun-type_DNA-bd_sf"/>
</dbReference>
<feature type="domain" description="Zn(2)-C6 fungal-type" evidence="7">
    <location>
        <begin position="44"/>
        <end position="74"/>
    </location>
</feature>
<comment type="subcellular location">
    <subcellularLocation>
        <location evidence="1">Nucleus</location>
    </subcellularLocation>
</comment>
<protein>
    <submittedName>
        <fullName evidence="8">Fungal-specific transcription factor domain-containing protein</fullName>
    </submittedName>
</protein>
<dbReference type="InterPro" id="IPR001138">
    <property type="entry name" value="Zn2Cys6_DnaBD"/>
</dbReference>
<keyword evidence="3" id="KW-0238">DNA-binding</keyword>
<keyword evidence="5" id="KW-0539">Nucleus</keyword>
<dbReference type="RefSeq" id="XP_070899053.1">
    <property type="nucleotide sequence ID" value="XM_071045609.1"/>
</dbReference>
<proteinExistence type="predicted"/>
<accession>A0ABR4KCR2</accession>
<evidence type="ECO:0000313" key="8">
    <source>
        <dbReference type="EMBL" id="KAL2849971.1"/>
    </source>
</evidence>
<dbReference type="EMBL" id="JBFXLR010000021">
    <property type="protein sequence ID" value="KAL2849971.1"/>
    <property type="molecule type" value="Genomic_DNA"/>
</dbReference>
<dbReference type="SMART" id="SM00066">
    <property type="entry name" value="GAL4"/>
    <property type="match status" value="1"/>
</dbReference>
<comment type="caution">
    <text evidence="8">The sequence shown here is derived from an EMBL/GenBank/DDBJ whole genome shotgun (WGS) entry which is preliminary data.</text>
</comment>
<name>A0ABR4KCR2_9EURO</name>
<organism evidence="8 9">
    <name type="scientific">Aspergillus pseudodeflectus</name>
    <dbReference type="NCBI Taxonomy" id="176178"/>
    <lineage>
        <taxon>Eukaryota</taxon>
        <taxon>Fungi</taxon>
        <taxon>Dikarya</taxon>
        <taxon>Ascomycota</taxon>
        <taxon>Pezizomycotina</taxon>
        <taxon>Eurotiomycetes</taxon>
        <taxon>Eurotiomycetidae</taxon>
        <taxon>Eurotiales</taxon>
        <taxon>Aspergillaceae</taxon>
        <taxon>Aspergillus</taxon>
        <taxon>Aspergillus subgen. Nidulantes</taxon>
    </lineage>
</organism>
<keyword evidence="9" id="KW-1185">Reference proteome</keyword>
<dbReference type="PROSITE" id="PS50048">
    <property type="entry name" value="ZN2_CY6_FUNGAL_2"/>
    <property type="match status" value="1"/>
</dbReference>
<dbReference type="Gene3D" id="4.10.240.10">
    <property type="entry name" value="Zn(2)-C6 fungal-type DNA-binding domain"/>
    <property type="match status" value="1"/>
</dbReference>
<keyword evidence="2" id="KW-0805">Transcription regulation</keyword>
<evidence type="ECO:0000256" key="3">
    <source>
        <dbReference type="ARBA" id="ARBA00023125"/>
    </source>
</evidence>